<sequence>MTSPSWAADLDLDADVDVKRAFVSVHGLTGSEACGGGVLVDDNVVVTCAHVVTSALGHEVTGDLTDEQRSVELSFPFSENGGRVRAKVLGWFPRRGNQDGSALGAGRRTWYGDVAILKITGPPPPGIRPVRLEDHRLGSTVFSWYGSGEATTPVVADVQTLAGPWLVLDTASSARNFTNGFSGAPIWDRAQRAVVGIVVSVEPNLPRGFAISTREILRWIAGNMPLNRAAGHVVAGSASLEAFREALDAVLSASAPHAGLRSRQERAQHLVRRMRHTRRPFAEFDDDEVDALVVLALRLHRGMATLAAEAAAITRDPRLRQVLAAEALAVRPGEFLSDREYAHLARRLLAETPAAQVRSAAHRAIPGLHSLPSPDGGLLPTLAALEELSHRPGTVPSLIRTMEFLAARLTDDTLREDLRAWCRGVSERIGVAEGALAERRAEARADAARGGSVVRVQVQLRRKGGTGFEHTVWVDDGGGSRTVCAQDTAVPLDKIVSCIESVLRGEVHDGVESVMLEFFLDPDELDLDVDRWILPGVVDRMLGVEFDVVLRCVEPRLVNRPHWLRSWHRLGSDDAVVLDEGHTTPTAVYAALAAAESEVACVVAFPSEADRVSVIAGCVYAGVPAVLWARRPAPADDRSRIEKLTTRERQAVLPRAVRKLRGMASGQENHFGGHVALLWDDPHQYPKQLRLGPPG</sequence>
<comment type="caution">
    <text evidence="3">The sequence shown here is derived from an EMBL/GenBank/DDBJ whole genome shotgun (WGS) entry which is preliminary data.</text>
</comment>
<dbReference type="Pfam" id="PF13365">
    <property type="entry name" value="Trypsin_2"/>
    <property type="match status" value="1"/>
</dbReference>
<dbReference type="Pfam" id="PF19916">
    <property type="entry name" value="VMAP-M0"/>
    <property type="match status" value="1"/>
</dbReference>
<feature type="domain" description="vWA-MoxR associated protein middle region 0" evidence="1">
    <location>
        <begin position="344"/>
        <end position="440"/>
    </location>
</feature>
<dbReference type="Proteomes" id="UP001500751">
    <property type="component" value="Unassembled WGS sequence"/>
</dbReference>
<evidence type="ECO:0000259" key="2">
    <source>
        <dbReference type="Pfam" id="PF20028"/>
    </source>
</evidence>
<dbReference type="RefSeq" id="WP_344669120.1">
    <property type="nucleotide sequence ID" value="NZ_BAAAQN010000043.1"/>
</dbReference>
<name>A0ABN2V6Q6_9ACTN</name>
<feature type="domain" description="vWA-MoxR associated protein C-terminal" evidence="2">
    <location>
        <begin position="468"/>
        <end position="682"/>
    </location>
</feature>
<dbReference type="Gene3D" id="2.40.10.120">
    <property type="match status" value="1"/>
</dbReference>
<gene>
    <name evidence="3" type="ORF">GCM10009839_60910</name>
</gene>
<evidence type="ECO:0000259" key="1">
    <source>
        <dbReference type="Pfam" id="PF19916"/>
    </source>
</evidence>
<dbReference type="InterPro" id="IPR045555">
    <property type="entry name" value="VMAP-M0"/>
</dbReference>
<proteinExistence type="predicted"/>
<dbReference type="InterPro" id="IPR045450">
    <property type="entry name" value="VMAP_C"/>
</dbReference>
<reference evidence="3 4" key="1">
    <citation type="journal article" date="2019" name="Int. J. Syst. Evol. Microbiol.">
        <title>The Global Catalogue of Microorganisms (GCM) 10K type strain sequencing project: providing services to taxonomists for standard genome sequencing and annotation.</title>
        <authorList>
            <consortium name="The Broad Institute Genomics Platform"/>
            <consortium name="The Broad Institute Genome Sequencing Center for Infectious Disease"/>
            <person name="Wu L."/>
            <person name="Ma J."/>
        </authorList>
    </citation>
    <scope>NUCLEOTIDE SEQUENCE [LARGE SCALE GENOMIC DNA]</scope>
    <source>
        <strain evidence="3 4">JCM 16014</strain>
    </source>
</reference>
<accession>A0ABN2V6Q6</accession>
<protein>
    <recommendedName>
        <fullName evidence="5">Trypsin-like peptidase domain-containing protein</fullName>
    </recommendedName>
</protein>
<evidence type="ECO:0000313" key="4">
    <source>
        <dbReference type="Proteomes" id="UP001500751"/>
    </source>
</evidence>
<organism evidence="3 4">
    <name type="scientific">Catenulispora yoronensis</name>
    <dbReference type="NCBI Taxonomy" id="450799"/>
    <lineage>
        <taxon>Bacteria</taxon>
        <taxon>Bacillati</taxon>
        <taxon>Actinomycetota</taxon>
        <taxon>Actinomycetes</taxon>
        <taxon>Catenulisporales</taxon>
        <taxon>Catenulisporaceae</taxon>
        <taxon>Catenulispora</taxon>
    </lineage>
</organism>
<keyword evidence="4" id="KW-1185">Reference proteome</keyword>
<dbReference type="SUPFAM" id="SSF50494">
    <property type="entry name" value="Trypsin-like serine proteases"/>
    <property type="match status" value="1"/>
</dbReference>
<evidence type="ECO:0000313" key="3">
    <source>
        <dbReference type="EMBL" id="GAA2047529.1"/>
    </source>
</evidence>
<dbReference type="InterPro" id="IPR009003">
    <property type="entry name" value="Peptidase_S1_PA"/>
</dbReference>
<dbReference type="EMBL" id="BAAAQN010000043">
    <property type="protein sequence ID" value="GAA2047529.1"/>
    <property type="molecule type" value="Genomic_DNA"/>
</dbReference>
<evidence type="ECO:0008006" key="5">
    <source>
        <dbReference type="Google" id="ProtNLM"/>
    </source>
</evidence>
<dbReference type="Pfam" id="PF20028">
    <property type="entry name" value="VMAP-C"/>
    <property type="match status" value="1"/>
</dbReference>